<evidence type="ECO:0000313" key="2">
    <source>
        <dbReference type="EMBL" id="PSN65721.1"/>
    </source>
</evidence>
<organism evidence="2 3">
    <name type="scientific">Corynespora cassiicola Philippines</name>
    <dbReference type="NCBI Taxonomy" id="1448308"/>
    <lineage>
        <taxon>Eukaryota</taxon>
        <taxon>Fungi</taxon>
        <taxon>Dikarya</taxon>
        <taxon>Ascomycota</taxon>
        <taxon>Pezizomycotina</taxon>
        <taxon>Dothideomycetes</taxon>
        <taxon>Pleosporomycetidae</taxon>
        <taxon>Pleosporales</taxon>
        <taxon>Corynesporascaceae</taxon>
        <taxon>Corynespora</taxon>
    </lineage>
</organism>
<keyword evidence="3" id="KW-1185">Reference proteome</keyword>
<evidence type="ECO:0000259" key="1">
    <source>
        <dbReference type="Pfam" id="PF24864"/>
    </source>
</evidence>
<dbReference type="Pfam" id="PF24864">
    <property type="entry name" value="DUF7730"/>
    <property type="match status" value="1"/>
</dbReference>
<dbReference type="EMBL" id="KZ678136">
    <property type="protein sequence ID" value="PSN65721.1"/>
    <property type="molecule type" value="Genomic_DNA"/>
</dbReference>
<sequence>MAQASLFLAMLPLELRRLVYKEVLGGKAIHLQVPDPKKGLKGAQCKDPSCSHGNLHSVAESPMELTPSLLQTCKQMQKPRSKRIPVRLQPVLDNLTVPALLGSRLPLTFHPNTPHTKHTRTTAMLGYMAFHVRGERG</sequence>
<dbReference type="InterPro" id="IPR056632">
    <property type="entry name" value="DUF7730"/>
</dbReference>
<dbReference type="AlphaFoldDB" id="A0A2T2NJV8"/>
<dbReference type="OrthoDB" id="4757095at2759"/>
<protein>
    <recommendedName>
        <fullName evidence="1">DUF7730 domain-containing protein</fullName>
    </recommendedName>
</protein>
<accession>A0A2T2NJV8</accession>
<gene>
    <name evidence="2" type="ORF">BS50DRAFT_396619</name>
</gene>
<feature type="domain" description="DUF7730" evidence="1">
    <location>
        <begin position="3"/>
        <end position="76"/>
    </location>
</feature>
<dbReference type="Proteomes" id="UP000240883">
    <property type="component" value="Unassembled WGS sequence"/>
</dbReference>
<evidence type="ECO:0000313" key="3">
    <source>
        <dbReference type="Proteomes" id="UP000240883"/>
    </source>
</evidence>
<proteinExistence type="predicted"/>
<reference evidence="2 3" key="1">
    <citation type="journal article" date="2018" name="Front. Microbiol.">
        <title>Genome-Wide Analysis of Corynespora cassiicola Leaf Fall Disease Putative Effectors.</title>
        <authorList>
            <person name="Lopez D."/>
            <person name="Ribeiro S."/>
            <person name="Label P."/>
            <person name="Fumanal B."/>
            <person name="Venisse J.S."/>
            <person name="Kohler A."/>
            <person name="de Oliveira R.R."/>
            <person name="Labutti K."/>
            <person name="Lipzen A."/>
            <person name="Lail K."/>
            <person name="Bauer D."/>
            <person name="Ohm R.A."/>
            <person name="Barry K.W."/>
            <person name="Spatafora J."/>
            <person name="Grigoriev I.V."/>
            <person name="Martin F.M."/>
            <person name="Pujade-Renaud V."/>
        </authorList>
    </citation>
    <scope>NUCLEOTIDE SEQUENCE [LARGE SCALE GENOMIC DNA]</scope>
    <source>
        <strain evidence="2 3">Philippines</strain>
    </source>
</reference>
<name>A0A2T2NJV8_CORCC</name>